<proteinExistence type="predicted"/>
<dbReference type="AlphaFoldDB" id="A0A238WM18"/>
<name>A0A238WM18_9FLAO</name>
<organism evidence="2 3">
    <name type="scientific">Dokdonia pacifica</name>
    <dbReference type="NCBI Taxonomy" id="1627892"/>
    <lineage>
        <taxon>Bacteria</taxon>
        <taxon>Pseudomonadati</taxon>
        <taxon>Bacteroidota</taxon>
        <taxon>Flavobacteriia</taxon>
        <taxon>Flavobacteriales</taxon>
        <taxon>Flavobacteriaceae</taxon>
        <taxon>Dokdonia</taxon>
    </lineage>
</organism>
<reference evidence="2 3" key="1">
    <citation type="submission" date="2017-06" db="EMBL/GenBank/DDBJ databases">
        <authorList>
            <person name="Kim H.J."/>
            <person name="Triplett B.A."/>
        </authorList>
    </citation>
    <scope>NUCLEOTIDE SEQUENCE [LARGE SCALE GENOMIC DNA]</scope>
    <source>
        <strain evidence="2 3">DSM 25597</strain>
    </source>
</reference>
<accession>A0A238WM18</accession>
<feature type="transmembrane region" description="Helical" evidence="1">
    <location>
        <begin position="7"/>
        <end position="24"/>
    </location>
</feature>
<keyword evidence="3" id="KW-1185">Reference proteome</keyword>
<dbReference type="OrthoDB" id="581689at2"/>
<evidence type="ECO:0000313" key="3">
    <source>
        <dbReference type="Proteomes" id="UP000198379"/>
    </source>
</evidence>
<dbReference type="Proteomes" id="UP000198379">
    <property type="component" value="Unassembled WGS sequence"/>
</dbReference>
<dbReference type="RefSeq" id="WP_089370511.1">
    <property type="nucleotide sequence ID" value="NZ_BMEP01000003.1"/>
</dbReference>
<gene>
    <name evidence="2" type="ORF">SAMN06265376_1011224</name>
</gene>
<dbReference type="EMBL" id="FZNY01000001">
    <property type="protein sequence ID" value="SNR47620.1"/>
    <property type="molecule type" value="Genomic_DNA"/>
</dbReference>
<evidence type="ECO:0000313" key="2">
    <source>
        <dbReference type="EMBL" id="SNR47620.1"/>
    </source>
</evidence>
<keyword evidence="1" id="KW-0472">Membrane</keyword>
<sequence>MNLKKSVGIAVVLGIAFIAIWELYVRSLGYVSELDDNKALWAIQRAKVDKLSSDDIVLLGSSRVHFDIQLNEWEEATGVRPIMLASDGTTPTPIFKEIVEETDFNGTVVIGVAPALFFSQPGKGFMWDRPTKRLRHYYEQTYAQRANHYLSLPLERTFSFLNASEEEWSDDIDLKTLVNNIKIGNRLPEGRPPFNNFGFVDADRNVTMFEKTKTDTAFANGIVKIWLGGIERRPTPVVDSVILYYQPLIEKLKKRGGNAIFIRCPSSGKLREKENEIYSRTVCWDELLLQSGLNGYHFEDYTQLNQFTCPEESHLFSTDARIFTKELVKILLEDQQISNLKTR</sequence>
<protein>
    <submittedName>
        <fullName evidence="2">Uncharacterized protein</fullName>
    </submittedName>
</protein>
<keyword evidence="1" id="KW-0812">Transmembrane</keyword>
<keyword evidence="1" id="KW-1133">Transmembrane helix</keyword>
<evidence type="ECO:0000256" key="1">
    <source>
        <dbReference type="SAM" id="Phobius"/>
    </source>
</evidence>